<feature type="transmembrane region" description="Helical" evidence="18">
    <location>
        <begin position="6"/>
        <end position="25"/>
    </location>
</feature>
<dbReference type="STRING" id="1908258.BKK48_02370"/>
<feature type="transmembrane region" description="Helical" evidence="18">
    <location>
        <begin position="422"/>
        <end position="440"/>
    </location>
</feature>
<evidence type="ECO:0000313" key="20">
    <source>
        <dbReference type="Proteomes" id="UP000189437"/>
    </source>
</evidence>
<dbReference type="GO" id="GO:0005886">
    <property type="term" value="C:plasma membrane"/>
    <property type="evidence" value="ECO:0007669"/>
    <property type="project" value="UniProtKB-SubCell"/>
</dbReference>
<comment type="subcellular location">
    <subcellularLocation>
        <location evidence="1">Cell inner membrane</location>
        <topology evidence="1">Multi-pass membrane protein</topology>
    </subcellularLocation>
</comment>
<evidence type="ECO:0000256" key="7">
    <source>
        <dbReference type="ARBA" id="ARBA00022847"/>
    </source>
</evidence>
<evidence type="ECO:0000313" key="19">
    <source>
        <dbReference type="EMBL" id="OOF37152.1"/>
    </source>
</evidence>
<evidence type="ECO:0000256" key="3">
    <source>
        <dbReference type="ARBA" id="ARBA00022448"/>
    </source>
</evidence>
<sequence length="488" mass="52732">MNLGIIFPLILYLAFVFGAAIYAYVKRTKGDFLTEYYVGNRSMTGFVLAMTTASTYASASSFVGGPGAAYKYGLGWVLLAMIQVPAVWLALGVLGKKFALLSRETHALTLNDLFLYRYKNKYLVWLSSLALLLAFFAAMTVQFIGGARLLETTIGISYTQALLLFAFTVGIYTFIGGFRAVVLTDTIQGTVMIIGTVILLGGTIYALGGVESAVNKLTEIDPALVSPYGPNEMLGFQFMASFWVLVCFGVVGLPHTAVRAMAFKDSKALHRGMLIGTMVLSFIMFGMHLAGALGRAIIPDLTIADQVIPTLMLQVLPPIVAGIFLAAPMSAIMSTIDAQLIQSSSIFIKDLYLAAKPNAAKNEKKISVFSSIITLILTALLILAALNPPEMIIWLNLFAFGGLEAAFLWVILLGIYWDKANAYGALSSMMVGLSSYVWLTQFNIKLLGFHQIVPALIFGLIAFLVGNKWGESRSGKNSGKTAEKITAL</sequence>
<feature type="transmembrane region" description="Helical" evidence="18">
    <location>
        <begin position="187"/>
        <end position="207"/>
    </location>
</feature>
<dbReference type="GO" id="GO:0015081">
    <property type="term" value="F:sodium ion transmembrane transporter activity"/>
    <property type="evidence" value="ECO:0007669"/>
    <property type="project" value="InterPro"/>
</dbReference>
<dbReference type="FunFam" id="1.20.1730.10:FF:000003">
    <property type="entry name" value="Sodium/pantothenate symporter"/>
    <property type="match status" value="1"/>
</dbReference>
<dbReference type="InterPro" id="IPR011849">
    <property type="entry name" value="Na/pantothenate_symporter"/>
</dbReference>
<evidence type="ECO:0000256" key="8">
    <source>
        <dbReference type="ARBA" id="ARBA00022989"/>
    </source>
</evidence>
<evidence type="ECO:0000256" key="9">
    <source>
        <dbReference type="ARBA" id="ARBA00023053"/>
    </source>
</evidence>
<evidence type="ECO:0000256" key="17">
    <source>
        <dbReference type="RuleBase" id="RU362091"/>
    </source>
</evidence>
<dbReference type="NCBIfam" id="TIGR00813">
    <property type="entry name" value="sss"/>
    <property type="match status" value="1"/>
</dbReference>
<keyword evidence="12" id="KW-0739">Sodium transport</keyword>
<evidence type="ECO:0000256" key="15">
    <source>
        <dbReference type="ARBA" id="ARBA00071946"/>
    </source>
</evidence>
<feature type="transmembrane region" description="Helical" evidence="18">
    <location>
        <begin position="234"/>
        <end position="253"/>
    </location>
</feature>
<dbReference type="GO" id="GO:0036376">
    <property type="term" value="P:sodium ion export across plasma membrane"/>
    <property type="evidence" value="ECO:0007669"/>
    <property type="project" value="InterPro"/>
</dbReference>
<keyword evidence="7" id="KW-0769">Symport</keyword>
<dbReference type="Proteomes" id="UP000189437">
    <property type="component" value="Unassembled WGS sequence"/>
</dbReference>
<evidence type="ECO:0000256" key="14">
    <source>
        <dbReference type="ARBA" id="ARBA00058214"/>
    </source>
</evidence>
<comment type="function">
    <text evidence="14">Catalyzes the sodium-dependent uptake of extracellular pantothenate.</text>
</comment>
<name>A0A1V3IAX1_9PAST</name>
<comment type="similarity">
    <text evidence="2 17">Belongs to the sodium:solute symporter (SSF) (TC 2.A.21) family.</text>
</comment>
<keyword evidence="10" id="KW-0406">Ion transport</keyword>
<reference evidence="19 20" key="1">
    <citation type="submission" date="2016-10" db="EMBL/GenBank/DDBJ databases">
        <title>Rodentibacter gen. nov. and new species.</title>
        <authorList>
            <person name="Christensen H."/>
        </authorList>
    </citation>
    <scope>NUCLEOTIDE SEQUENCE [LARGE SCALE GENOMIC DNA]</scope>
    <source>
        <strain evidence="19 20">Ac69</strain>
    </source>
</reference>
<feature type="transmembrane region" description="Helical" evidence="18">
    <location>
        <begin position="46"/>
        <end position="68"/>
    </location>
</feature>
<evidence type="ECO:0000256" key="12">
    <source>
        <dbReference type="ARBA" id="ARBA00023201"/>
    </source>
</evidence>
<evidence type="ECO:0000256" key="2">
    <source>
        <dbReference type="ARBA" id="ARBA00006434"/>
    </source>
</evidence>
<keyword evidence="4" id="KW-1003">Cell membrane</keyword>
<gene>
    <name evidence="19" type="ORF">BKK48_02370</name>
</gene>
<feature type="transmembrane region" description="Helical" evidence="18">
    <location>
        <begin position="274"/>
        <end position="298"/>
    </location>
</feature>
<dbReference type="PANTHER" id="PTHR48086:SF4">
    <property type="entry name" value="SODIUM_PANTOTHENATE SYMPORTER"/>
    <property type="match status" value="1"/>
</dbReference>
<evidence type="ECO:0000256" key="13">
    <source>
        <dbReference type="ARBA" id="ARBA00052886"/>
    </source>
</evidence>
<dbReference type="OrthoDB" id="9814523at2"/>
<feature type="transmembrane region" description="Helical" evidence="18">
    <location>
        <begin position="446"/>
        <end position="466"/>
    </location>
</feature>
<evidence type="ECO:0000256" key="6">
    <source>
        <dbReference type="ARBA" id="ARBA00022692"/>
    </source>
</evidence>
<dbReference type="GO" id="GO:0015233">
    <property type="term" value="F:pantothenate transmembrane transporter activity"/>
    <property type="evidence" value="ECO:0007669"/>
    <property type="project" value="InterPro"/>
</dbReference>
<dbReference type="InterPro" id="IPR050277">
    <property type="entry name" value="Sodium:Solute_Symporter"/>
</dbReference>
<feature type="transmembrane region" description="Helical" evidence="18">
    <location>
        <begin position="74"/>
        <end position="94"/>
    </location>
</feature>
<dbReference type="EMBL" id="MLHH01000005">
    <property type="protein sequence ID" value="OOF37152.1"/>
    <property type="molecule type" value="Genomic_DNA"/>
</dbReference>
<keyword evidence="8 18" id="KW-1133">Transmembrane helix</keyword>
<proteinExistence type="inferred from homology"/>
<dbReference type="Pfam" id="PF00474">
    <property type="entry name" value="SSF"/>
    <property type="match status" value="1"/>
</dbReference>
<accession>A0A1V3IAX1</accession>
<dbReference type="PROSITE" id="PS00456">
    <property type="entry name" value="NA_SOLUT_SYMP_1"/>
    <property type="match status" value="1"/>
</dbReference>
<keyword evidence="9" id="KW-0915">Sodium</keyword>
<evidence type="ECO:0000256" key="18">
    <source>
        <dbReference type="SAM" id="Phobius"/>
    </source>
</evidence>
<feature type="transmembrane region" description="Helical" evidence="18">
    <location>
        <begin position="366"/>
        <end position="386"/>
    </location>
</feature>
<feature type="transmembrane region" description="Helical" evidence="18">
    <location>
        <begin position="392"/>
        <end position="415"/>
    </location>
</feature>
<dbReference type="AlphaFoldDB" id="A0A1V3IAX1"/>
<feature type="transmembrane region" description="Helical" evidence="18">
    <location>
        <begin position="122"/>
        <end position="144"/>
    </location>
</feature>
<evidence type="ECO:0000256" key="1">
    <source>
        <dbReference type="ARBA" id="ARBA00004429"/>
    </source>
</evidence>
<dbReference type="InterPro" id="IPR038377">
    <property type="entry name" value="Na/Glc_symporter_sf"/>
</dbReference>
<evidence type="ECO:0000256" key="5">
    <source>
        <dbReference type="ARBA" id="ARBA00022519"/>
    </source>
</evidence>
<dbReference type="Gene3D" id="1.20.1730.10">
    <property type="entry name" value="Sodium/glucose cotransporter"/>
    <property type="match status" value="1"/>
</dbReference>
<dbReference type="RefSeq" id="WP_077426608.1">
    <property type="nucleotide sequence ID" value="NZ_MLHH01000005.1"/>
</dbReference>
<dbReference type="NCBIfam" id="TIGR02119">
    <property type="entry name" value="panF"/>
    <property type="match status" value="1"/>
</dbReference>
<dbReference type="CDD" id="cd10327">
    <property type="entry name" value="SLC5sbd_PanF"/>
    <property type="match status" value="1"/>
</dbReference>
<dbReference type="PROSITE" id="PS50283">
    <property type="entry name" value="NA_SOLUT_SYMP_3"/>
    <property type="match status" value="1"/>
</dbReference>
<evidence type="ECO:0000256" key="10">
    <source>
        <dbReference type="ARBA" id="ARBA00023065"/>
    </source>
</evidence>
<dbReference type="GO" id="GO:0015293">
    <property type="term" value="F:symporter activity"/>
    <property type="evidence" value="ECO:0007669"/>
    <property type="project" value="UniProtKB-KW"/>
</dbReference>
<keyword evidence="3" id="KW-0813">Transport</keyword>
<protein>
    <recommendedName>
        <fullName evidence="15">Sodium/pantothenate symporter</fullName>
    </recommendedName>
    <alternativeName>
        <fullName evidence="16">Pantothenate permease</fullName>
    </alternativeName>
</protein>
<comment type="caution">
    <text evidence="19">The sequence shown here is derived from an EMBL/GenBank/DDBJ whole genome shotgun (WGS) entry which is preliminary data.</text>
</comment>
<comment type="catalytic activity">
    <reaction evidence="13">
        <text>(R)-pantothenate(in) + Na(+)(in) = (R)-pantothenate(out) + Na(+)(out)</text>
        <dbReference type="Rhea" id="RHEA:29927"/>
        <dbReference type="ChEBI" id="CHEBI:29032"/>
        <dbReference type="ChEBI" id="CHEBI:29101"/>
    </reaction>
    <physiologicalReaction direction="right-to-left" evidence="13">
        <dbReference type="Rhea" id="RHEA:29929"/>
    </physiologicalReaction>
</comment>
<evidence type="ECO:0000256" key="4">
    <source>
        <dbReference type="ARBA" id="ARBA00022475"/>
    </source>
</evidence>
<dbReference type="InterPro" id="IPR001734">
    <property type="entry name" value="Na/solute_symporter"/>
</dbReference>
<dbReference type="PANTHER" id="PTHR48086">
    <property type="entry name" value="SODIUM/PROLINE SYMPORTER-RELATED"/>
    <property type="match status" value="1"/>
</dbReference>
<evidence type="ECO:0000256" key="11">
    <source>
        <dbReference type="ARBA" id="ARBA00023136"/>
    </source>
</evidence>
<evidence type="ECO:0000256" key="16">
    <source>
        <dbReference type="ARBA" id="ARBA00078588"/>
    </source>
</evidence>
<feature type="transmembrane region" description="Helical" evidence="18">
    <location>
        <begin position="156"/>
        <end position="175"/>
    </location>
</feature>
<feature type="transmembrane region" description="Helical" evidence="18">
    <location>
        <begin position="318"/>
        <end position="336"/>
    </location>
</feature>
<keyword evidence="11 18" id="KW-0472">Membrane</keyword>
<keyword evidence="6 18" id="KW-0812">Transmembrane</keyword>
<organism evidence="19 20">
    <name type="scientific">Rodentibacter heidelbergensis</name>
    <dbReference type="NCBI Taxonomy" id="1908258"/>
    <lineage>
        <taxon>Bacteria</taxon>
        <taxon>Pseudomonadati</taxon>
        <taxon>Pseudomonadota</taxon>
        <taxon>Gammaproteobacteria</taxon>
        <taxon>Pasteurellales</taxon>
        <taxon>Pasteurellaceae</taxon>
        <taxon>Rodentibacter</taxon>
    </lineage>
</organism>
<keyword evidence="5" id="KW-0997">Cell inner membrane</keyword>
<keyword evidence="20" id="KW-1185">Reference proteome</keyword>
<dbReference type="InterPro" id="IPR018212">
    <property type="entry name" value="Na/solute_symporter_CS"/>
</dbReference>